<dbReference type="InParanoid" id="L9L6I5"/>
<dbReference type="Proteomes" id="UP000011518">
    <property type="component" value="Unassembled WGS sequence"/>
</dbReference>
<feature type="domain" description="RRM" evidence="3">
    <location>
        <begin position="15"/>
        <end position="92"/>
    </location>
</feature>
<dbReference type="Gene3D" id="3.30.70.330">
    <property type="match status" value="1"/>
</dbReference>
<name>L9L6I5_TUPCH</name>
<evidence type="ECO:0000256" key="1">
    <source>
        <dbReference type="ARBA" id="ARBA00022884"/>
    </source>
</evidence>
<dbReference type="InterPro" id="IPR012677">
    <property type="entry name" value="Nucleotide-bd_a/b_plait_sf"/>
</dbReference>
<keyword evidence="1 2" id="KW-0694">RNA-binding</keyword>
<dbReference type="AlphaFoldDB" id="L9L6I5"/>
<dbReference type="PROSITE" id="PS50102">
    <property type="entry name" value="RRM"/>
    <property type="match status" value="1"/>
</dbReference>
<dbReference type="STRING" id="246437.L9L6I5"/>
<dbReference type="InterPro" id="IPR050441">
    <property type="entry name" value="RBM"/>
</dbReference>
<sequence length="101" mass="11834">MEEAVMSRYMRPPNTSLFVRNVADATRPEDLCREFGRYGPIVDVYIPLDFYTRHPRGFAFMFNLKMLEMLKVLFITSKENGYVAVKLKYSLHKVIAKHQGK</sequence>
<dbReference type="SMART" id="SM00360">
    <property type="entry name" value="RRM"/>
    <property type="match status" value="1"/>
</dbReference>
<organism evidence="4 5">
    <name type="scientific">Tupaia chinensis</name>
    <name type="common">Chinese tree shrew</name>
    <name type="synonym">Tupaia belangeri chinensis</name>
    <dbReference type="NCBI Taxonomy" id="246437"/>
    <lineage>
        <taxon>Eukaryota</taxon>
        <taxon>Metazoa</taxon>
        <taxon>Chordata</taxon>
        <taxon>Craniata</taxon>
        <taxon>Vertebrata</taxon>
        <taxon>Euteleostomi</taxon>
        <taxon>Mammalia</taxon>
        <taxon>Eutheria</taxon>
        <taxon>Euarchontoglires</taxon>
        <taxon>Scandentia</taxon>
        <taxon>Tupaiidae</taxon>
        <taxon>Tupaia</taxon>
    </lineage>
</organism>
<dbReference type="EMBL" id="KB320533">
    <property type="protein sequence ID" value="ELW69337.1"/>
    <property type="molecule type" value="Genomic_DNA"/>
</dbReference>
<dbReference type="SUPFAM" id="SSF54928">
    <property type="entry name" value="RNA-binding domain, RBD"/>
    <property type="match status" value="1"/>
</dbReference>
<proteinExistence type="predicted"/>
<dbReference type="GO" id="GO:0003723">
    <property type="term" value="F:RNA binding"/>
    <property type="evidence" value="ECO:0007669"/>
    <property type="project" value="UniProtKB-UniRule"/>
</dbReference>
<protein>
    <submittedName>
        <fullName evidence="4">Serine/arginine-rich splicing factor 12</fullName>
    </submittedName>
</protein>
<evidence type="ECO:0000256" key="2">
    <source>
        <dbReference type="PROSITE-ProRule" id="PRU00176"/>
    </source>
</evidence>
<reference evidence="5" key="1">
    <citation type="submission" date="2012-07" db="EMBL/GenBank/DDBJ databases">
        <title>Genome of the Chinese tree shrew, a rising model animal genetically related to primates.</title>
        <authorList>
            <person name="Zhang G."/>
            <person name="Fan Y."/>
            <person name="Yao Y."/>
            <person name="Huang Z."/>
        </authorList>
    </citation>
    <scope>NUCLEOTIDE SEQUENCE [LARGE SCALE GENOMIC DNA]</scope>
</reference>
<evidence type="ECO:0000259" key="3">
    <source>
        <dbReference type="PROSITE" id="PS50102"/>
    </source>
</evidence>
<gene>
    <name evidence="4" type="ORF">TREES_T100005066</name>
</gene>
<dbReference type="PANTHER" id="PTHR48034">
    <property type="entry name" value="TRANSFORMER-2 SEX-DETERMINING PROTEIN-RELATED"/>
    <property type="match status" value="1"/>
</dbReference>
<evidence type="ECO:0000313" key="4">
    <source>
        <dbReference type="EMBL" id="ELW69337.1"/>
    </source>
</evidence>
<keyword evidence="5" id="KW-1185">Reference proteome</keyword>
<dbReference type="Pfam" id="PF00076">
    <property type="entry name" value="RRM_1"/>
    <property type="match status" value="1"/>
</dbReference>
<dbReference type="InterPro" id="IPR035979">
    <property type="entry name" value="RBD_domain_sf"/>
</dbReference>
<evidence type="ECO:0000313" key="5">
    <source>
        <dbReference type="Proteomes" id="UP000011518"/>
    </source>
</evidence>
<dbReference type="InterPro" id="IPR000504">
    <property type="entry name" value="RRM_dom"/>
</dbReference>
<accession>L9L6I5</accession>
<reference evidence="5" key="2">
    <citation type="journal article" date="2013" name="Nat. Commun.">
        <title>Genome of the Chinese tree shrew.</title>
        <authorList>
            <person name="Fan Y."/>
            <person name="Huang Z.Y."/>
            <person name="Cao C.C."/>
            <person name="Chen C.S."/>
            <person name="Chen Y.X."/>
            <person name="Fan D.D."/>
            <person name="He J."/>
            <person name="Hou H.L."/>
            <person name="Hu L."/>
            <person name="Hu X.T."/>
            <person name="Jiang X.T."/>
            <person name="Lai R."/>
            <person name="Lang Y.S."/>
            <person name="Liang B."/>
            <person name="Liao S.G."/>
            <person name="Mu D."/>
            <person name="Ma Y.Y."/>
            <person name="Niu Y.Y."/>
            <person name="Sun X.Q."/>
            <person name="Xia J.Q."/>
            <person name="Xiao J."/>
            <person name="Xiong Z.Q."/>
            <person name="Xu L."/>
            <person name="Yang L."/>
            <person name="Zhang Y."/>
            <person name="Zhao W."/>
            <person name="Zhao X.D."/>
            <person name="Zheng Y.T."/>
            <person name="Zhou J.M."/>
            <person name="Zhu Y.B."/>
            <person name="Zhang G.J."/>
            <person name="Wang J."/>
            <person name="Yao Y.G."/>
        </authorList>
    </citation>
    <scope>NUCLEOTIDE SEQUENCE [LARGE SCALE GENOMIC DNA]</scope>
</reference>